<dbReference type="InterPro" id="IPR002645">
    <property type="entry name" value="STAS_dom"/>
</dbReference>
<dbReference type="CDD" id="cd07043">
    <property type="entry name" value="STAS_anti-anti-sigma_factors"/>
    <property type="match status" value="1"/>
</dbReference>
<organism evidence="4 5">
    <name type="scientific">Streptosporangium becharense</name>
    <dbReference type="NCBI Taxonomy" id="1816182"/>
    <lineage>
        <taxon>Bacteria</taxon>
        <taxon>Bacillati</taxon>
        <taxon>Actinomycetota</taxon>
        <taxon>Actinomycetes</taxon>
        <taxon>Streptosporangiales</taxon>
        <taxon>Streptosporangiaceae</taxon>
        <taxon>Streptosporangium</taxon>
    </lineage>
</organism>
<accession>A0A7W9MI65</accession>
<dbReference type="Proteomes" id="UP000540685">
    <property type="component" value="Unassembled WGS sequence"/>
</dbReference>
<reference evidence="4 5" key="1">
    <citation type="submission" date="2020-08" db="EMBL/GenBank/DDBJ databases">
        <title>Sequencing the genomes of 1000 actinobacteria strains.</title>
        <authorList>
            <person name="Klenk H.-P."/>
        </authorList>
    </citation>
    <scope>NUCLEOTIDE SEQUENCE [LARGE SCALE GENOMIC DNA]</scope>
    <source>
        <strain evidence="4 5">DSM 46887</strain>
    </source>
</reference>
<comment type="similarity">
    <text evidence="1 2">Belongs to the anti-sigma-factor antagonist family.</text>
</comment>
<dbReference type="Pfam" id="PF01740">
    <property type="entry name" value="STAS"/>
    <property type="match status" value="1"/>
</dbReference>
<dbReference type="NCBIfam" id="TIGR00377">
    <property type="entry name" value="ant_ant_sig"/>
    <property type="match status" value="1"/>
</dbReference>
<evidence type="ECO:0000256" key="1">
    <source>
        <dbReference type="ARBA" id="ARBA00009013"/>
    </source>
</evidence>
<evidence type="ECO:0000259" key="3">
    <source>
        <dbReference type="PROSITE" id="PS50801"/>
    </source>
</evidence>
<dbReference type="Gene3D" id="3.30.750.24">
    <property type="entry name" value="STAS domain"/>
    <property type="match status" value="1"/>
</dbReference>
<proteinExistence type="inferred from homology"/>
<dbReference type="InterPro" id="IPR036513">
    <property type="entry name" value="STAS_dom_sf"/>
</dbReference>
<dbReference type="PROSITE" id="PS50801">
    <property type="entry name" value="STAS"/>
    <property type="match status" value="1"/>
</dbReference>
<name>A0A7W9MI65_9ACTN</name>
<comment type="caution">
    <text evidence="4">The sequence shown here is derived from an EMBL/GenBank/DDBJ whole genome shotgun (WGS) entry which is preliminary data.</text>
</comment>
<dbReference type="InterPro" id="IPR003658">
    <property type="entry name" value="Anti-sigma_ant"/>
</dbReference>
<dbReference type="PANTHER" id="PTHR33495">
    <property type="entry name" value="ANTI-SIGMA FACTOR ANTAGONIST TM_1081-RELATED-RELATED"/>
    <property type="match status" value="1"/>
</dbReference>
<feature type="domain" description="STAS" evidence="3">
    <location>
        <begin position="28"/>
        <end position="117"/>
    </location>
</feature>
<evidence type="ECO:0000313" key="4">
    <source>
        <dbReference type="EMBL" id="MBB5821877.1"/>
    </source>
</evidence>
<dbReference type="AlphaFoldDB" id="A0A7W9MI65"/>
<dbReference type="PANTHER" id="PTHR33495:SF2">
    <property type="entry name" value="ANTI-SIGMA FACTOR ANTAGONIST TM_1081-RELATED"/>
    <property type="match status" value="1"/>
</dbReference>
<dbReference type="EMBL" id="JACHMP010000001">
    <property type="protein sequence ID" value="MBB5821877.1"/>
    <property type="molecule type" value="Genomic_DNA"/>
</dbReference>
<dbReference type="RefSeq" id="WP_184540958.1">
    <property type="nucleotide sequence ID" value="NZ_JACHMP010000001.1"/>
</dbReference>
<sequence length="117" mass="12612">MSIVLARPPRRGPSFGVSVKADGTGKKVVTACGEVDIATAHLLDAHLGRASRDCGEVVVDMTGISFMDASGLTALIHADNRARARGVRLRLARVPDRIARLFRITRLDERFDIACEG</sequence>
<dbReference type="GO" id="GO:0043856">
    <property type="term" value="F:anti-sigma factor antagonist activity"/>
    <property type="evidence" value="ECO:0007669"/>
    <property type="project" value="InterPro"/>
</dbReference>
<gene>
    <name evidence="4" type="ORF">F4562_004939</name>
</gene>
<evidence type="ECO:0000256" key="2">
    <source>
        <dbReference type="RuleBase" id="RU003749"/>
    </source>
</evidence>
<dbReference type="SUPFAM" id="SSF52091">
    <property type="entry name" value="SpoIIaa-like"/>
    <property type="match status" value="1"/>
</dbReference>
<keyword evidence="5" id="KW-1185">Reference proteome</keyword>
<evidence type="ECO:0000313" key="5">
    <source>
        <dbReference type="Proteomes" id="UP000540685"/>
    </source>
</evidence>
<protein>
    <recommendedName>
        <fullName evidence="2">Anti-sigma factor antagonist</fullName>
    </recommendedName>
</protein>